<evidence type="ECO:0000313" key="3">
    <source>
        <dbReference type="EMBL" id="RHF81778.1"/>
    </source>
</evidence>
<dbReference type="CDD" id="cd03801">
    <property type="entry name" value="GT4_PimA-like"/>
    <property type="match status" value="1"/>
</dbReference>
<feature type="domain" description="Glycosyl transferase family 1" evidence="1">
    <location>
        <begin position="173"/>
        <end position="337"/>
    </location>
</feature>
<comment type="caution">
    <text evidence="3">The sequence shown here is derived from an EMBL/GenBank/DDBJ whole genome shotgun (WGS) entry which is preliminary data.</text>
</comment>
<evidence type="ECO:0000313" key="4">
    <source>
        <dbReference type="Proteomes" id="UP000284579"/>
    </source>
</evidence>
<protein>
    <submittedName>
        <fullName evidence="3">Glycosyltransferase family 1 protein</fullName>
    </submittedName>
</protein>
<dbReference type="Pfam" id="PF00534">
    <property type="entry name" value="Glycos_transf_1"/>
    <property type="match status" value="1"/>
</dbReference>
<dbReference type="RefSeq" id="WP_118199411.1">
    <property type="nucleotide sequence ID" value="NZ_QRHO01000020.1"/>
</dbReference>
<dbReference type="PANTHER" id="PTHR12526:SF630">
    <property type="entry name" value="GLYCOSYLTRANSFERASE"/>
    <property type="match status" value="1"/>
</dbReference>
<reference evidence="3 4" key="1">
    <citation type="submission" date="2018-08" db="EMBL/GenBank/DDBJ databases">
        <title>A genome reference for cultivated species of the human gut microbiota.</title>
        <authorList>
            <person name="Zou Y."/>
            <person name="Xue W."/>
            <person name="Luo G."/>
        </authorList>
    </citation>
    <scope>NUCLEOTIDE SEQUENCE [LARGE SCALE GENOMIC DNA]</scope>
    <source>
        <strain evidence="3 4">AM23-3</strain>
    </source>
</reference>
<dbReference type="Pfam" id="PF13439">
    <property type="entry name" value="Glyco_transf_4"/>
    <property type="match status" value="1"/>
</dbReference>
<sequence>MNILHLEYAGKTGGIEKLCKDIGNASRIDHQYFLFVHEGGSIYDEMKKDHLKVECLNLNNYQIYKLYNMILRYTSTLNINAIILHHPAPLIWLAMELYLHRSNRANVFVYVHNTYQEITAEKYIRRRIYNDLLKHADGIIAISKWVKYTVQLNTPIEDNKIKVIYNGIICPQNQKEHTGKLHKPIEIIYVGRLIEKKGVQVLLKAAAKLTPKQNYKIHIVGDGPYKKELQKQTKKLGIESIVSFWGNQRDIVERLTNADIFVHPAIWEEGFGISIIEAMSCGKICIASKKGAIPEIIEDGHNGFLVESNDETALANKIMKIAENMTTEQRMTLEKNAWMRANDFTIEKLLNELHAFLERG</sequence>
<gene>
    <name evidence="3" type="ORF">DW656_12720</name>
</gene>
<dbReference type="PANTHER" id="PTHR12526">
    <property type="entry name" value="GLYCOSYLTRANSFERASE"/>
    <property type="match status" value="1"/>
</dbReference>
<feature type="domain" description="Glycosyltransferase subfamily 4-like N-terminal" evidence="2">
    <location>
        <begin position="13"/>
        <end position="168"/>
    </location>
</feature>
<dbReference type="AlphaFoldDB" id="A0A3R6JYA6"/>
<name>A0A3R6JYA6_9FIRM</name>
<dbReference type="InterPro" id="IPR001296">
    <property type="entry name" value="Glyco_trans_1"/>
</dbReference>
<accession>A0A3R6JYA6</accession>
<dbReference type="GO" id="GO:0016757">
    <property type="term" value="F:glycosyltransferase activity"/>
    <property type="evidence" value="ECO:0007669"/>
    <property type="project" value="InterPro"/>
</dbReference>
<dbReference type="SUPFAM" id="SSF53756">
    <property type="entry name" value="UDP-Glycosyltransferase/glycogen phosphorylase"/>
    <property type="match status" value="1"/>
</dbReference>
<dbReference type="InterPro" id="IPR028098">
    <property type="entry name" value="Glyco_trans_4-like_N"/>
</dbReference>
<evidence type="ECO:0000259" key="2">
    <source>
        <dbReference type="Pfam" id="PF13439"/>
    </source>
</evidence>
<dbReference type="Gene3D" id="3.40.50.2000">
    <property type="entry name" value="Glycogen Phosphorylase B"/>
    <property type="match status" value="2"/>
</dbReference>
<dbReference type="Proteomes" id="UP000284579">
    <property type="component" value="Unassembled WGS sequence"/>
</dbReference>
<proteinExistence type="predicted"/>
<evidence type="ECO:0000259" key="1">
    <source>
        <dbReference type="Pfam" id="PF00534"/>
    </source>
</evidence>
<keyword evidence="3" id="KW-0808">Transferase</keyword>
<dbReference type="EMBL" id="QRHO01000020">
    <property type="protein sequence ID" value="RHF81778.1"/>
    <property type="molecule type" value="Genomic_DNA"/>
</dbReference>
<organism evidence="3 4">
    <name type="scientific">Coprococcus comes</name>
    <dbReference type="NCBI Taxonomy" id="410072"/>
    <lineage>
        <taxon>Bacteria</taxon>
        <taxon>Bacillati</taxon>
        <taxon>Bacillota</taxon>
        <taxon>Clostridia</taxon>
        <taxon>Lachnospirales</taxon>
        <taxon>Lachnospiraceae</taxon>
        <taxon>Coprococcus</taxon>
    </lineage>
</organism>